<feature type="signal peptide" evidence="1">
    <location>
        <begin position="1"/>
        <end position="21"/>
    </location>
</feature>
<organism evidence="2">
    <name type="scientific">Pseudictyota dubia</name>
    <dbReference type="NCBI Taxonomy" id="2749911"/>
    <lineage>
        <taxon>Eukaryota</taxon>
        <taxon>Sar</taxon>
        <taxon>Stramenopiles</taxon>
        <taxon>Ochrophyta</taxon>
        <taxon>Bacillariophyta</taxon>
        <taxon>Mediophyceae</taxon>
        <taxon>Biddulphiophycidae</taxon>
        <taxon>Eupodiscales</taxon>
        <taxon>Odontellaceae</taxon>
        <taxon>Pseudictyota</taxon>
    </lineage>
</organism>
<evidence type="ECO:0000313" key="2">
    <source>
        <dbReference type="EMBL" id="CAD8322469.1"/>
    </source>
</evidence>
<name>A0A7R9WG36_9STRA</name>
<accession>A0A7R9WG36</accession>
<reference evidence="2" key="1">
    <citation type="submission" date="2021-01" db="EMBL/GenBank/DDBJ databases">
        <authorList>
            <person name="Corre E."/>
            <person name="Pelletier E."/>
            <person name="Niang G."/>
            <person name="Scheremetjew M."/>
            <person name="Finn R."/>
            <person name="Kale V."/>
            <person name="Holt S."/>
            <person name="Cochrane G."/>
            <person name="Meng A."/>
            <person name="Brown T."/>
            <person name="Cohen L."/>
        </authorList>
    </citation>
    <scope>NUCLEOTIDE SEQUENCE</scope>
    <source>
        <strain evidence="2">CCMP147</strain>
    </source>
</reference>
<protein>
    <recommendedName>
        <fullName evidence="3">EGF-like domain-containing protein</fullName>
    </recommendedName>
</protein>
<keyword evidence="1" id="KW-0732">Signal</keyword>
<evidence type="ECO:0008006" key="3">
    <source>
        <dbReference type="Google" id="ProtNLM"/>
    </source>
</evidence>
<dbReference type="EMBL" id="HBED01041499">
    <property type="protein sequence ID" value="CAD8322469.1"/>
    <property type="molecule type" value="Transcribed_RNA"/>
</dbReference>
<gene>
    <name evidence="2" type="ORF">TDUB1175_LOCUS20886</name>
</gene>
<sequence>MTILFPPRPAILLLGAAATLAQPPPPSVLAPEWTSSLPFVALFEGEVVQTSSSPGGVTEDRLDRAAVLGVASSSSDDGAGSAWHRISNDLSFDPEEQYGRAARNDYEVTHFDGLGGAVRMAAKQCPPPNANGEQKYDDPSKKFGPCQCSIDITSKPIRKCTLPTKFSCLPKWEKDCVPTEEAGCPLSEFVQRRWWGYAPPTCDVRPLDDADFALDVGPSDMPWDEDTEFAVCESRSAMSGQIEAIFFEDDGLPGVPSYDVEGYGTQSHQSSSKTSFYLVNVDTDSPLPSDYEFFLDDSDAFLDCLSEDAAREASETFCNGRGEWYASPGNEPFPFSCVCDDPKKWTGDRCNVAVDGDECPPCYPGTTGTCQHKGKGNTSCIERNSDGTCPNGYSACPNDPGEGGPDPAQCEGCASPSSGVCKNPGNNVCYDLVWGSCPPGTQPC</sequence>
<dbReference type="AlphaFoldDB" id="A0A7R9WG36"/>
<feature type="chain" id="PRO_5031103496" description="EGF-like domain-containing protein" evidence="1">
    <location>
        <begin position="22"/>
        <end position="444"/>
    </location>
</feature>
<proteinExistence type="predicted"/>
<evidence type="ECO:0000256" key="1">
    <source>
        <dbReference type="SAM" id="SignalP"/>
    </source>
</evidence>